<evidence type="ECO:0000259" key="1">
    <source>
        <dbReference type="Pfam" id="PF13472"/>
    </source>
</evidence>
<dbReference type="InterPro" id="IPR036514">
    <property type="entry name" value="SGNH_hydro_sf"/>
</dbReference>
<dbReference type="Proteomes" id="UP001596028">
    <property type="component" value="Unassembled WGS sequence"/>
</dbReference>
<accession>A0ABV9F7N8</accession>
<dbReference type="RefSeq" id="WP_378092104.1">
    <property type="nucleotide sequence ID" value="NZ_JBHSEP010000001.1"/>
</dbReference>
<keyword evidence="3" id="KW-1185">Reference proteome</keyword>
<dbReference type="CDD" id="cd01839">
    <property type="entry name" value="SGNH_arylesterase_like"/>
    <property type="match status" value="1"/>
</dbReference>
<dbReference type="Pfam" id="PF13472">
    <property type="entry name" value="Lipase_GDSL_2"/>
    <property type="match status" value="1"/>
</dbReference>
<organism evidence="2 3">
    <name type="scientific">Cohnella hongkongensis</name>
    <dbReference type="NCBI Taxonomy" id="178337"/>
    <lineage>
        <taxon>Bacteria</taxon>
        <taxon>Bacillati</taxon>
        <taxon>Bacillota</taxon>
        <taxon>Bacilli</taxon>
        <taxon>Bacillales</taxon>
        <taxon>Paenibacillaceae</taxon>
        <taxon>Cohnella</taxon>
    </lineage>
</organism>
<keyword evidence="2" id="KW-0378">Hydrolase</keyword>
<reference evidence="3" key="1">
    <citation type="journal article" date="2019" name="Int. J. Syst. Evol. Microbiol.">
        <title>The Global Catalogue of Microorganisms (GCM) 10K type strain sequencing project: providing services to taxonomists for standard genome sequencing and annotation.</title>
        <authorList>
            <consortium name="The Broad Institute Genomics Platform"/>
            <consortium name="The Broad Institute Genome Sequencing Center for Infectious Disease"/>
            <person name="Wu L."/>
            <person name="Ma J."/>
        </authorList>
    </citation>
    <scope>NUCLEOTIDE SEQUENCE [LARGE SCALE GENOMIC DNA]</scope>
    <source>
        <strain evidence="3">CCUG 49571</strain>
    </source>
</reference>
<dbReference type="EMBL" id="JBHSEP010000001">
    <property type="protein sequence ID" value="MFC4597223.1"/>
    <property type="molecule type" value="Genomic_DNA"/>
</dbReference>
<evidence type="ECO:0000313" key="2">
    <source>
        <dbReference type="EMBL" id="MFC4597223.1"/>
    </source>
</evidence>
<dbReference type="PANTHER" id="PTHR30383">
    <property type="entry name" value="THIOESTERASE 1/PROTEASE 1/LYSOPHOSPHOLIPASE L1"/>
    <property type="match status" value="1"/>
</dbReference>
<dbReference type="Gene3D" id="3.40.50.1110">
    <property type="entry name" value="SGNH hydrolase"/>
    <property type="match status" value="1"/>
</dbReference>
<dbReference type="SUPFAM" id="SSF52266">
    <property type="entry name" value="SGNH hydrolase"/>
    <property type="match status" value="1"/>
</dbReference>
<dbReference type="InterPro" id="IPR013830">
    <property type="entry name" value="SGNH_hydro"/>
</dbReference>
<dbReference type="InterPro" id="IPR051532">
    <property type="entry name" value="Ester_Hydrolysis_Enzymes"/>
</dbReference>
<sequence length="215" mass="23334">MKTILCYGDSNTWGWNPDTDGIRFGIGERWTGRLQSGLGAGYRVIEEGLSGRTTVFDDPVEGAYKNGYTYLLPCLHSHKPIDVVLLALGSNDLKARFQASPDRIAEGMGLLIDTVRKSGCGPSGGAPEIVLVVPPPIAAHTPFADMLAGAHEKYAQLPGCYRRLAEREGCRLVDLSVHLRAEGKDGVHLTREEHRIVCDLLLPEVRAAASERPSS</sequence>
<gene>
    <name evidence="2" type="ORF">ACFO3S_03130</name>
</gene>
<comment type="caution">
    <text evidence="2">The sequence shown here is derived from an EMBL/GenBank/DDBJ whole genome shotgun (WGS) entry which is preliminary data.</text>
</comment>
<evidence type="ECO:0000313" key="3">
    <source>
        <dbReference type="Proteomes" id="UP001596028"/>
    </source>
</evidence>
<feature type="domain" description="SGNH hydrolase-type esterase" evidence="1">
    <location>
        <begin position="6"/>
        <end position="195"/>
    </location>
</feature>
<dbReference type="PANTHER" id="PTHR30383:SF29">
    <property type="entry name" value="SGNH HYDROLASE-TYPE ESTERASE DOMAIN-CONTAINING PROTEIN"/>
    <property type="match status" value="1"/>
</dbReference>
<protein>
    <submittedName>
        <fullName evidence="2">SGNH/GDSL hydrolase family protein</fullName>
    </submittedName>
</protein>
<dbReference type="GO" id="GO:0016787">
    <property type="term" value="F:hydrolase activity"/>
    <property type="evidence" value="ECO:0007669"/>
    <property type="project" value="UniProtKB-KW"/>
</dbReference>
<proteinExistence type="predicted"/>
<name>A0ABV9F7N8_9BACL</name>